<dbReference type="Gene3D" id="3.40.50.1820">
    <property type="entry name" value="alpha/beta hydrolase"/>
    <property type="match status" value="1"/>
</dbReference>
<dbReference type="AlphaFoldDB" id="A0A7D9H3G2"/>
<dbReference type="GO" id="GO:0004252">
    <property type="term" value="F:serine-type endopeptidase activity"/>
    <property type="evidence" value="ECO:0007669"/>
    <property type="project" value="TreeGrafter"/>
</dbReference>
<dbReference type="Gene3D" id="2.120.10.30">
    <property type="entry name" value="TolB, C-terminal domain"/>
    <property type="match status" value="2"/>
</dbReference>
<feature type="chain" id="PRO_5027699394" description="Peptidase S9 prolyl oligopeptidase catalytic domain-containing protein" evidence="3">
    <location>
        <begin position="22"/>
        <end position="674"/>
    </location>
</feature>
<dbReference type="InterPro" id="IPR011042">
    <property type="entry name" value="6-blade_b-propeller_TolB-like"/>
</dbReference>
<evidence type="ECO:0000313" key="5">
    <source>
        <dbReference type="EMBL" id="VUX55419.1"/>
    </source>
</evidence>
<keyword evidence="2" id="KW-0645">Protease</keyword>
<dbReference type="SUPFAM" id="SSF82171">
    <property type="entry name" value="DPP6 N-terminal domain-like"/>
    <property type="match status" value="1"/>
</dbReference>
<dbReference type="SUPFAM" id="SSF53474">
    <property type="entry name" value="alpha/beta-Hydrolases"/>
    <property type="match status" value="1"/>
</dbReference>
<reference evidence="5" key="1">
    <citation type="submission" date="2019-07" db="EMBL/GenBank/DDBJ databases">
        <authorList>
            <person name="Weber M."/>
            <person name="Kostadinov I."/>
            <person name="Kostadinov D I."/>
        </authorList>
    </citation>
    <scope>NUCLEOTIDE SEQUENCE</scope>
    <source>
        <strain evidence="5">Gfbio:sag-sample-m06:053724c1-46a9-4a36-b237-ea2bf867836b</strain>
    </source>
</reference>
<evidence type="ECO:0000256" key="3">
    <source>
        <dbReference type="SAM" id="SignalP"/>
    </source>
</evidence>
<evidence type="ECO:0000259" key="4">
    <source>
        <dbReference type="Pfam" id="PF00326"/>
    </source>
</evidence>
<feature type="signal peptide" evidence="3">
    <location>
        <begin position="1"/>
        <end position="21"/>
    </location>
</feature>
<dbReference type="InterPro" id="IPR029058">
    <property type="entry name" value="AB_hydrolase_fold"/>
</dbReference>
<evidence type="ECO:0000256" key="2">
    <source>
        <dbReference type="ARBA" id="ARBA00022825"/>
    </source>
</evidence>
<dbReference type="Pfam" id="PF00326">
    <property type="entry name" value="Peptidase_S9"/>
    <property type="match status" value="1"/>
</dbReference>
<dbReference type="GO" id="GO:0006508">
    <property type="term" value="P:proteolysis"/>
    <property type="evidence" value="ECO:0007669"/>
    <property type="project" value="InterPro"/>
</dbReference>
<name>A0A7D9H3G2_9GAMM</name>
<dbReference type="EMBL" id="LR633967">
    <property type="protein sequence ID" value="VUX55419.1"/>
    <property type="molecule type" value="Genomic_DNA"/>
</dbReference>
<keyword evidence="2" id="KW-0720">Serine protease</keyword>
<evidence type="ECO:0000256" key="1">
    <source>
        <dbReference type="ARBA" id="ARBA00022801"/>
    </source>
</evidence>
<feature type="domain" description="Peptidase S9 prolyl oligopeptidase catalytic" evidence="4">
    <location>
        <begin position="449"/>
        <end position="654"/>
    </location>
</feature>
<sequence>MNKFRDLILLLLLVPVAATVAEDRPGMSIVDMLNVPELSGPRMSPDGEAVVYELAEADWEQNKRTTHLWRQVVAGGLPVQLTNSAEGESEPRWSPDGAFIAFLSKRGDDEESQVYLLPTSGGEALALTEHASEVSDISWAPDGSSMYFLAAEAKTEEEKKKEEIQDDVFRFDEDKKHRHLWRVSVADREEQRITDGDFTIRSYNVSHDGQRILLERAPTPLLNSIFDAEIHLIDPDGTNWIQITDNSYAEGYGAISPDNTTVFYLADVNDKGEPYYNTNLFVVSSRGGDPELWLPEMPYEINDARWSADGKTIYFIANTGVRTNLFSVDVATRAMTQLTEGDHTVRDWHYLSALDIHTGTVSTASNAGDVWQLRDGESSQLTNVFEHLAEDYFLPRQEAVTWRGADGVTVEGLVYYPRDFNEGKRYPLAVQTHGGPRGSDKFRYPGNNSYMQILADRGWLVFRPNYRGSVAYGDPFVRDMVGHYFNQAHLDVMTGVDHLIDLGIADPDRMIKMGWSGGGHMTNKIITYTNRFKAASSGAGAANWFSMYGQTDIRRHRENWFGGSPWSKDAPFENYWKTSALSEIWKVKTPTIVLVGEQDERVPAPQSVELYRALKANGVDTHLYVAPREPHGWRELRHQLFKVNVELEWFERHALGREYEWEPAPKSADESSDE</sequence>
<dbReference type="InterPro" id="IPR011659">
    <property type="entry name" value="WD40"/>
</dbReference>
<dbReference type="PANTHER" id="PTHR42776:SF27">
    <property type="entry name" value="DIPEPTIDYL PEPTIDASE FAMILY MEMBER 6"/>
    <property type="match status" value="1"/>
</dbReference>
<dbReference type="InterPro" id="IPR001375">
    <property type="entry name" value="Peptidase_S9_cat"/>
</dbReference>
<protein>
    <recommendedName>
        <fullName evidence="4">Peptidase S9 prolyl oligopeptidase catalytic domain-containing protein</fullName>
    </recommendedName>
</protein>
<proteinExistence type="predicted"/>
<dbReference type="Pfam" id="PF07676">
    <property type="entry name" value="PD40"/>
    <property type="match status" value="2"/>
</dbReference>
<gene>
    <name evidence="5" type="ORF">JTBM06_V1_20040</name>
</gene>
<accession>A0A7D9H3G2</accession>
<dbReference type="PANTHER" id="PTHR42776">
    <property type="entry name" value="SERINE PEPTIDASE S9 FAMILY MEMBER"/>
    <property type="match status" value="1"/>
</dbReference>
<keyword evidence="1" id="KW-0378">Hydrolase</keyword>
<keyword evidence="3" id="KW-0732">Signal</keyword>
<organism evidence="5">
    <name type="scientific">uncultured Woeseiaceae bacterium</name>
    <dbReference type="NCBI Taxonomy" id="1983305"/>
    <lineage>
        <taxon>Bacteria</taxon>
        <taxon>Pseudomonadati</taxon>
        <taxon>Pseudomonadota</taxon>
        <taxon>Gammaproteobacteria</taxon>
        <taxon>Woeseiales</taxon>
        <taxon>Woeseiaceae</taxon>
        <taxon>environmental samples</taxon>
    </lineage>
</organism>